<dbReference type="GO" id="GO:0003676">
    <property type="term" value="F:nucleic acid binding"/>
    <property type="evidence" value="ECO:0007669"/>
    <property type="project" value="InterPro"/>
</dbReference>
<dbReference type="OMA" id="KENTKCW"/>
<dbReference type="OrthoDB" id="1430219at2759"/>
<organism evidence="1">
    <name type="scientific">Nicotiana tabacum</name>
    <name type="common">Common tobacco</name>
    <dbReference type="NCBI Taxonomy" id="4097"/>
    <lineage>
        <taxon>Eukaryota</taxon>
        <taxon>Viridiplantae</taxon>
        <taxon>Streptophyta</taxon>
        <taxon>Embryophyta</taxon>
        <taxon>Tracheophyta</taxon>
        <taxon>Spermatophyta</taxon>
        <taxon>Magnoliopsida</taxon>
        <taxon>eudicotyledons</taxon>
        <taxon>Gunneridae</taxon>
        <taxon>Pentapetalae</taxon>
        <taxon>asterids</taxon>
        <taxon>lamiids</taxon>
        <taxon>Solanales</taxon>
        <taxon>Solanaceae</taxon>
        <taxon>Nicotianoideae</taxon>
        <taxon>Nicotianeae</taxon>
        <taxon>Nicotiana</taxon>
    </lineage>
</organism>
<name>A0A1S4D3C6_TOBAC</name>
<gene>
    <name evidence="1" type="primary">LOC107825490</name>
</gene>
<dbReference type="AlphaFoldDB" id="A0A1S4D3C6"/>
<proteinExistence type="predicted"/>
<reference evidence="1" key="1">
    <citation type="submission" date="2025-08" db="UniProtKB">
        <authorList>
            <consortium name="RefSeq"/>
        </authorList>
    </citation>
    <scope>IDENTIFICATION</scope>
</reference>
<dbReference type="RefSeq" id="XP_016507838.1">
    <property type="nucleotide sequence ID" value="XM_016652352.1"/>
</dbReference>
<protein>
    <recommendedName>
        <fullName evidence="2">Protein NYNRIN-like</fullName>
    </recommendedName>
</protein>
<feature type="non-terminal residue" evidence="1">
    <location>
        <position position="196"/>
    </location>
</feature>
<accession>A0A1S4D3C6</accession>
<dbReference type="InterPro" id="IPR036397">
    <property type="entry name" value="RNaseH_sf"/>
</dbReference>
<dbReference type="STRING" id="4097.A0A1S4D3C6"/>
<sequence length="196" mass="22773">MVSASRKDSAAKHDDALWAYRTTYKTPIGTSPYKLVYGMTCYLPVELEHKAYWAIKKLNFDAKLVGRKRVMQLNELDEFHLHAYENAKLYKENTKCWHDKHIHHREFEPGQLVLLFNLRLRRFPGKLKSRWSCPFEVVRVTPHGAIELHVLGGERTFLVNGQRVKLYYGGGFDRQKSKMIISIGGKAIGSVQKRVR</sequence>
<dbReference type="Gene3D" id="3.30.420.10">
    <property type="entry name" value="Ribonuclease H-like superfamily/Ribonuclease H"/>
    <property type="match status" value="1"/>
</dbReference>
<evidence type="ECO:0008006" key="2">
    <source>
        <dbReference type="Google" id="ProtNLM"/>
    </source>
</evidence>
<dbReference type="PaxDb" id="4097-A0A1S4D3C6"/>
<dbReference type="KEGG" id="nta:107825490"/>
<dbReference type="InterPro" id="IPR052160">
    <property type="entry name" value="Gypsy_RT_Integrase-like"/>
</dbReference>
<evidence type="ECO:0000313" key="1">
    <source>
        <dbReference type="RefSeq" id="XP_016507838.1"/>
    </source>
</evidence>
<dbReference type="PANTHER" id="PTHR47266">
    <property type="entry name" value="ENDONUCLEASE-RELATED"/>
    <property type="match status" value="1"/>
</dbReference>